<reference evidence="1" key="2">
    <citation type="submission" date="2024-06" db="EMBL/GenBank/DDBJ databases">
        <authorList>
            <person name="Petrova K.O."/>
            <person name="Toshchakov S.V."/>
            <person name="Boltjanskaja Y.V."/>
            <person name="Kevbrin V.V."/>
        </authorList>
    </citation>
    <scope>NUCLEOTIDE SEQUENCE</scope>
    <source>
        <strain evidence="1">Z-710</strain>
    </source>
</reference>
<sequence length="99" mass="11202">MKLGNCRKCGKIMYSNGYFMCSECKAEEYSSYKLVRDYVYDNKGATVLEVAEATGVDKSVILRYVKEERLSLLDDRSILPRCRVCGAFVDNGEVCDSCK</sequence>
<dbReference type="RefSeq" id="WP_353893751.1">
    <property type="nucleotide sequence ID" value="NZ_CP159485.1"/>
</dbReference>
<name>A0AAU8HV09_9FIRM</name>
<evidence type="ECO:0008006" key="2">
    <source>
        <dbReference type="Google" id="ProtNLM"/>
    </source>
</evidence>
<dbReference type="EMBL" id="CP159485">
    <property type="protein sequence ID" value="XCI29203.1"/>
    <property type="molecule type" value="Genomic_DNA"/>
</dbReference>
<dbReference type="AlphaFoldDB" id="A0AAU8HV09"/>
<accession>A0AAU8HV09</accession>
<gene>
    <name evidence="1" type="ORF">PRVXH_000512</name>
</gene>
<protein>
    <recommendedName>
        <fullName evidence="2">Flagellar operon protein (TIGR03826 family)</fullName>
    </recommendedName>
</protein>
<evidence type="ECO:0000313" key="1">
    <source>
        <dbReference type="EMBL" id="XCI29203.1"/>
    </source>
</evidence>
<proteinExistence type="predicted"/>
<organism evidence="1">
    <name type="scientific">Proteinivorax hydrogeniformans</name>
    <dbReference type="NCBI Taxonomy" id="1826727"/>
    <lineage>
        <taxon>Bacteria</taxon>
        <taxon>Bacillati</taxon>
        <taxon>Bacillota</taxon>
        <taxon>Clostridia</taxon>
        <taxon>Eubacteriales</taxon>
        <taxon>Proteinivoracaceae</taxon>
        <taxon>Proteinivorax</taxon>
    </lineage>
</organism>
<reference evidence="1" key="1">
    <citation type="journal article" date="2018" name="Antonie Van Leeuwenhoek">
        <title>Proteinivorax hydrogeniformans sp. nov., an anaerobic, haloalkaliphilic bacterium fermenting proteinaceous compounds with high hydrogen production.</title>
        <authorList>
            <person name="Boltyanskaya Y."/>
            <person name="Detkova E."/>
            <person name="Pimenov N."/>
            <person name="Kevbrin V."/>
        </authorList>
    </citation>
    <scope>NUCLEOTIDE SEQUENCE</scope>
    <source>
        <strain evidence="1">Z-710</strain>
    </source>
</reference>